<proteinExistence type="predicted"/>
<keyword evidence="5" id="KW-1185">Reference proteome</keyword>
<name>A0A1Y2D5P7_9FUNG</name>
<comment type="caution">
    <text evidence="4">The sequence shown here is derived from an EMBL/GenBank/DDBJ whole genome shotgun (WGS) entry which is preliminary data.</text>
</comment>
<accession>A0A1Y2D5P7</accession>
<dbReference type="Proteomes" id="UP000193920">
    <property type="component" value="Unassembled WGS sequence"/>
</dbReference>
<dbReference type="OrthoDB" id="426293at2759"/>
<protein>
    <submittedName>
        <fullName evidence="4">Ankyrin</fullName>
    </submittedName>
</protein>
<dbReference type="InterPro" id="IPR002110">
    <property type="entry name" value="Ankyrin_rpt"/>
</dbReference>
<dbReference type="AlphaFoldDB" id="A0A1Y2D5P7"/>
<evidence type="ECO:0000256" key="3">
    <source>
        <dbReference type="PROSITE-ProRule" id="PRU00023"/>
    </source>
</evidence>
<dbReference type="PANTHER" id="PTHR24180:SF45">
    <property type="entry name" value="POLY [ADP-RIBOSE] POLYMERASE TANKYRASE"/>
    <property type="match status" value="1"/>
</dbReference>
<dbReference type="PANTHER" id="PTHR24180">
    <property type="entry name" value="CYCLIN-DEPENDENT KINASE INHIBITOR 2C-RELATED"/>
    <property type="match status" value="1"/>
</dbReference>
<dbReference type="EMBL" id="MCOG01000083">
    <property type="protein sequence ID" value="ORY54628.1"/>
    <property type="molecule type" value="Genomic_DNA"/>
</dbReference>
<dbReference type="SUPFAM" id="SSF48403">
    <property type="entry name" value="Ankyrin repeat"/>
    <property type="match status" value="1"/>
</dbReference>
<dbReference type="PROSITE" id="PS50088">
    <property type="entry name" value="ANK_REPEAT"/>
    <property type="match status" value="2"/>
</dbReference>
<dbReference type="STRING" id="1754190.A0A1Y2D5P7"/>
<dbReference type="Gene3D" id="1.25.40.20">
    <property type="entry name" value="Ankyrin repeat-containing domain"/>
    <property type="match status" value="1"/>
</dbReference>
<dbReference type="SMART" id="SM00248">
    <property type="entry name" value="ANK"/>
    <property type="match status" value="4"/>
</dbReference>
<feature type="repeat" description="ANK" evidence="3">
    <location>
        <begin position="109"/>
        <end position="141"/>
    </location>
</feature>
<reference evidence="4 5" key="1">
    <citation type="submission" date="2016-08" db="EMBL/GenBank/DDBJ databases">
        <title>A Parts List for Fungal Cellulosomes Revealed by Comparative Genomics.</title>
        <authorList>
            <consortium name="DOE Joint Genome Institute"/>
            <person name="Haitjema C.H."/>
            <person name="Gilmore S.P."/>
            <person name="Henske J.K."/>
            <person name="Solomon K.V."/>
            <person name="De Groot R."/>
            <person name="Kuo A."/>
            <person name="Mondo S.J."/>
            <person name="Salamov A.A."/>
            <person name="Labutti K."/>
            <person name="Zhao Z."/>
            <person name="Chiniquy J."/>
            <person name="Barry K."/>
            <person name="Brewer H.M."/>
            <person name="Purvine S.O."/>
            <person name="Wright A.T."/>
            <person name="Boxma B."/>
            <person name="Van Alen T."/>
            <person name="Hackstein J.H."/>
            <person name="Baker S.E."/>
            <person name="Grigoriev I.V."/>
            <person name="O'Malley M.A."/>
        </authorList>
    </citation>
    <scope>NUCLEOTIDE SEQUENCE [LARGE SCALE GENOMIC DNA]</scope>
    <source>
        <strain evidence="4 5">G1</strain>
    </source>
</reference>
<keyword evidence="1" id="KW-0677">Repeat</keyword>
<dbReference type="PROSITE" id="PS50297">
    <property type="entry name" value="ANK_REP_REGION"/>
    <property type="match status" value="2"/>
</dbReference>
<dbReference type="Pfam" id="PF12796">
    <property type="entry name" value="Ank_2"/>
    <property type="match status" value="1"/>
</dbReference>
<evidence type="ECO:0000256" key="1">
    <source>
        <dbReference type="ARBA" id="ARBA00022737"/>
    </source>
</evidence>
<feature type="repeat" description="ANK" evidence="3">
    <location>
        <begin position="142"/>
        <end position="174"/>
    </location>
</feature>
<organism evidence="4 5">
    <name type="scientific">Neocallimastix californiae</name>
    <dbReference type="NCBI Taxonomy" id="1754190"/>
    <lineage>
        <taxon>Eukaryota</taxon>
        <taxon>Fungi</taxon>
        <taxon>Fungi incertae sedis</taxon>
        <taxon>Chytridiomycota</taxon>
        <taxon>Chytridiomycota incertae sedis</taxon>
        <taxon>Neocallimastigomycetes</taxon>
        <taxon>Neocallimastigales</taxon>
        <taxon>Neocallimastigaceae</taxon>
        <taxon>Neocallimastix</taxon>
    </lineage>
</organism>
<sequence length="243" mass="27539">MSEEYAHILRNAIAEHNLITVKKLISEKKVTIQSPNPENGWNSLFYAIRYNAQEIFNYLIFDAKHEINGCSKDFEGNNAAIIAAKYKNQDAFNVYIELFPDIVFEKNQDGCSPLHFAAQNGMREMVIKLLDMNVPGSIEDNQGNTPLHYASAWNQGDIISLLIDRNCSLEIKNKAGWTPFDFAYSLDLKQSMKAYVNEISEGQRTNITNIDNLKVGMSIQSISFNSSVNIDNNSTNNGIHHYY</sequence>
<keyword evidence="2 3" id="KW-0040">ANK repeat</keyword>
<evidence type="ECO:0000313" key="5">
    <source>
        <dbReference type="Proteomes" id="UP000193920"/>
    </source>
</evidence>
<dbReference type="InterPro" id="IPR051637">
    <property type="entry name" value="Ank_repeat_dom-contain_49"/>
</dbReference>
<dbReference type="InterPro" id="IPR036770">
    <property type="entry name" value="Ankyrin_rpt-contain_sf"/>
</dbReference>
<evidence type="ECO:0000313" key="4">
    <source>
        <dbReference type="EMBL" id="ORY54628.1"/>
    </source>
</evidence>
<evidence type="ECO:0000256" key="2">
    <source>
        <dbReference type="ARBA" id="ARBA00023043"/>
    </source>
</evidence>
<gene>
    <name evidence="4" type="ORF">LY90DRAFT_669887</name>
</gene>